<organism evidence="2 3">
    <name type="scientific">Caligus rogercresseyi</name>
    <name type="common">Sea louse</name>
    <dbReference type="NCBI Taxonomy" id="217165"/>
    <lineage>
        <taxon>Eukaryota</taxon>
        <taxon>Metazoa</taxon>
        <taxon>Ecdysozoa</taxon>
        <taxon>Arthropoda</taxon>
        <taxon>Crustacea</taxon>
        <taxon>Multicrustacea</taxon>
        <taxon>Hexanauplia</taxon>
        <taxon>Copepoda</taxon>
        <taxon>Siphonostomatoida</taxon>
        <taxon>Caligidae</taxon>
        <taxon>Caligus</taxon>
    </lineage>
</organism>
<reference evidence="3" key="1">
    <citation type="submission" date="2021-01" db="EMBL/GenBank/DDBJ databases">
        <title>Caligus Genome Assembly.</title>
        <authorList>
            <person name="Gallardo-Escarate C."/>
        </authorList>
    </citation>
    <scope>NUCLEOTIDE SEQUENCE [LARGE SCALE GENOMIC DNA]</scope>
</reference>
<dbReference type="EMBL" id="CP045902">
    <property type="protein sequence ID" value="QQP38706.1"/>
    <property type="molecule type" value="Genomic_DNA"/>
</dbReference>
<accession>A0A7T8GWD2</accession>
<name>A0A7T8GWD2_CALRO</name>
<evidence type="ECO:0000313" key="3">
    <source>
        <dbReference type="Proteomes" id="UP000595437"/>
    </source>
</evidence>
<gene>
    <name evidence="2" type="ORF">FKW44_019364</name>
</gene>
<protein>
    <submittedName>
        <fullName evidence="2">Aminoacylase 1</fullName>
    </submittedName>
</protein>
<proteinExistence type="predicted"/>
<sequence>MNSPLISFPFFFETANGLQVLNGHTLHVLSPPGINIPLFIFEGLEGITGPRLLKDGDNVRVGVEKRLGSSGLLPSQVMMQMGFPGTGSIPEREGPFPLQRPLKTSCIPHNPALAERT</sequence>
<feature type="region of interest" description="Disordered" evidence="1">
    <location>
        <begin position="83"/>
        <end position="117"/>
    </location>
</feature>
<keyword evidence="3" id="KW-1185">Reference proteome</keyword>
<evidence type="ECO:0000256" key="1">
    <source>
        <dbReference type="SAM" id="MobiDB-lite"/>
    </source>
</evidence>
<dbReference type="AlphaFoldDB" id="A0A7T8GWD2"/>
<dbReference type="Proteomes" id="UP000595437">
    <property type="component" value="Chromosome 13"/>
</dbReference>
<evidence type="ECO:0000313" key="2">
    <source>
        <dbReference type="EMBL" id="QQP38706.1"/>
    </source>
</evidence>